<sequence>MIDGFTHGVARPVGGDVAYSIAGTGPPVLLLHGFPQTRAMWARIAPALLAAGRTVVCADLRGYGASWKPSAVVDYSFRRMGEEMLTLMRDLGFERFDLVGHDRGARCAHRMALDAPGRVRTLTVMDIVPTHLLLSDLTQEVATAYYHWFFLAQPEPFPETLIAADPDYFYESCLLGWGAAELSDFDPRQLSAYRAAWRDRDTIRGMCNDYRAALVHDMADDADDLKAKVHCPALALYGAEGVMARAYDMGTTWAERCTDVRTQAIPGGHFFPDSAPEETTAALLEFLGGQSSAA</sequence>
<evidence type="ECO:0000256" key="1">
    <source>
        <dbReference type="ARBA" id="ARBA00022801"/>
    </source>
</evidence>
<dbReference type="PRINTS" id="PR00412">
    <property type="entry name" value="EPOXHYDRLASE"/>
</dbReference>
<dbReference type="Gene3D" id="3.40.50.1820">
    <property type="entry name" value="alpha/beta hydrolase"/>
    <property type="match status" value="1"/>
</dbReference>
<dbReference type="Pfam" id="PF00561">
    <property type="entry name" value="Abhydrolase_1"/>
    <property type="match status" value="1"/>
</dbReference>
<dbReference type="InterPro" id="IPR029058">
    <property type="entry name" value="AB_hydrolase_fold"/>
</dbReference>
<evidence type="ECO:0000259" key="2">
    <source>
        <dbReference type="Pfam" id="PF00561"/>
    </source>
</evidence>
<dbReference type="SUPFAM" id="SSF53474">
    <property type="entry name" value="alpha/beta-Hydrolases"/>
    <property type="match status" value="1"/>
</dbReference>
<dbReference type="PANTHER" id="PTHR43329">
    <property type="entry name" value="EPOXIDE HYDROLASE"/>
    <property type="match status" value="1"/>
</dbReference>
<reference evidence="3 4" key="1">
    <citation type="submission" date="2019-06" db="EMBL/GenBank/DDBJ databases">
        <title>Enrichment of Autotrophic Halophilic Microorganisms from Red Sea Brine Pool Using Microbial Electrosynthesis System.</title>
        <authorList>
            <person name="Alqahtani M.F."/>
            <person name="Bajracharya S."/>
            <person name="Katuri K.P."/>
            <person name="Ali M."/>
            <person name="Saikaly P.E."/>
        </authorList>
    </citation>
    <scope>NUCLEOTIDE SEQUENCE [LARGE SCALE GENOMIC DNA]</scope>
    <source>
        <strain evidence="3">MES6</strain>
    </source>
</reference>
<proteinExistence type="predicted"/>
<keyword evidence="1 3" id="KW-0378">Hydrolase</keyword>
<dbReference type="Proteomes" id="UP000483078">
    <property type="component" value="Unassembled WGS sequence"/>
</dbReference>
<dbReference type="GO" id="GO:0016787">
    <property type="term" value="F:hydrolase activity"/>
    <property type="evidence" value="ECO:0007669"/>
    <property type="project" value="UniProtKB-KW"/>
</dbReference>
<dbReference type="InterPro" id="IPR000639">
    <property type="entry name" value="Epox_hydrolase-like"/>
</dbReference>
<dbReference type="AlphaFoldDB" id="A0A7C9L9W0"/>
<dbReference type="InterPro" id="IPR000073">
    <property type="entry name" value="AB_hydrolase_1"/>
</dbReference>
<dbReference type="RefSeq" id="WP_273248064.1">
    <property type="nucleotide sequence ID" value="NZ_VENJ01000003.1"/>
</dbReference>
<accession>A0A7C9L9W0</accession>
<gene>
    <name evidence="3" type="ORF">FH759_02415</name>
</gene>
<protein>
    <submittedName>
        <fullName evidence="3">Alpha/beta hydrolase</fullName>
    </submittedName>
</protein>
<comment type="caution">
    <text evidence="3">The sequence shown here is derived from an EMBL/GenBank/DDBJ whole genome shotgun (WGS) entry which is preliminary data.</text>
</comment>
<evidence type="ECO:0000313" key="4">
    <source>
        <dbReference type="Proteomes" id="UP000483078"/>
    </source>
</evidence>
<evidence type="ECO:0000313" key="3">
    <source>
        <dbReference type="EMBL" id="MTJ03538.1"/>
    </source>
</evidence>
<organism evidence="3 4">
    <name type="scientific">Sediminimonas qiaohouensis</name>
    <dbReference type="NCBI Taxonomy" id="552061"/>
    <lineage>
        <taxon>Bacteria</taxon>
        <taxon>Pseudomonadati</taxon>
        <taxon>Pseudomonadota</taxon>
        <taxon>Alphaproteobacteria</taxon>
        <taxon>Rhodobacterales</taxon>
        <taxon>Roseobacteraceae</taxon>
        <taxon>Sediminimonas</taxon>
    </lineage>
</organism>
<name>A0A7C9L9W0_9RHOB</name>
<dbReference type="EMBL" id="VENJ01000003">
    <property type="protein sequence ID" value="MTJ03538.1"/>
    <property type="molecule type" value="Genomic_DNA"/>
</dbReference>
<feature type="domain" description="AB hydrolase-1" evidence="2">
    <location>
        <begin position="26"/>
        <end position="271"/>
    </location>
</feature>